<evidence type="ECO:0008006" key="4">
    <source>
        <dbReference type="Google" id="ProtNLM"/>
    </source>
</evidence>
<dbReference type="RefSeq" id="WP_076877986.1">
    <property type="nucleotide sequence ID" value="NZ_MLCN01000017.1"/>
</dbReference>
<dbReference type="Proteomes" id="UP000192132">
    <property type="component" value="Unassembled WGS sequence"/>
</dbReference>
<evidence type="ECO:0000313" key="2">
    <source>
        <dbReference type="EMBL" id="ONG40575.1"/>
    </source>
</evidence>
<feature type="transmembrane region" description="Helical" evidence="1">
    <location>
        <begin position="193"/>
        <end position="219"/>
    </location>
</feature>
<gene>
    <name evidence="2" type="ORF">BKE30_07485</name>
</gene>
<dbReference type="Pfam" id="PF05675">
    <property type="entry name" value="DUF817"/>
    <property type="match status" value="1"/>
</dbReference>
<reference evidence="2 3" key="1">
    <citation type="submission" date="2016-10" db="EMBL/GenBank/DDBJ databases">
        <title>Draft Genome sequence of Alkanindiges sp. strain H1.</title>
        <authorList>
            <person name="Subhash Y."/>
            <person name="Lee S."/>
        </authorList>
    </citation>
    <scope>NUCLEOTIDE SEQUENCE [LARGE SCALE GENOMIC DNA]</scope>
    <source>
        <strain evidence="2 3">H1</strain>
    </source>
</reference>
<evidence type="ECO:0000313" key="3">
    <source>
        <dbReference type="Proteomes" id="UP000192132"/>
    </source>
</evidence>
<evidence type="ECO:0000256" key="1">
    <source>
        <dbReference type="SAM" id="Phobius"/>
    </source>
</evidence>
<dbReference type="InterPro" id="IPR008535">
    <property type="entry name" value="DUF817"/>
</dbReference>
<feature type="transmembrane region" description="Helical" evidence="1">
    <location>
        <begin position="139"/>
        <end position="157"/>
    </location>
</feature>
<dbReference type="STRING" id="1907941.BKE30_07485"/>
<dbReference type="EMBL" id="MLCN01000017">
    <property type="protein sequence ID" value="ONG40575.1"/>
    <property type="molecule type" value="Genomic_DNA"/>
</dbReference>
<feature type="transmembrane region" description="Helical" evidence="1">
    <location>
        <begin position="12"/>
        <end position="33"/>
    </location>
</feature>
<dbReference type="AlphaFoldDB" id="A0A1S8CWR9"/>
<name>A0A1S8CWR9_9GAMM</name>
<dbReference type="OrthoDB" id="1550598at2"/>
<protein>
    <recommendedName>
        <fullName evidence="4">DUF817 domain-containing protein</fullName>
    </recommendedName>
</protein>
<feature type="transmembrane region" description="Helical" evidence="1">
    <location>
        <begin position="66"/>
        <end position="85"/>
    </location>
</feature>
<keyword evidence="1" id="KW-0812">Transmembrane</keyword>
<keyword evidence="1" id="KW-1133">Transmembrane helix</keyword>
<feature type="transmembrane region" description="Helical" evidence="1">
    <location>
        <begin position="163"/>
        <end position="181"/>
    </location>
</feature>
<proteinExistence type="predicted"/>
<keyword evidence="3" id="KW-1185">Reference proteome</keyword>
<feature type="transmembrane region" description="Helical" evidence="1">
    <location>
        <begin position="39"/>
        <end position="59"/>
    </location>
</feature>
<feature type="transmembrane region" description="Helical" evidence="1">
    <location>
        <begin position="239"/>
        <end position="256"/>
    </location>
</feature>
<accession>A0A1S8CWR9</accession>
<feature type="transmembrane region" description="Helical" evidence="1">
    <location>
        <begin position="105"/>
        <end position="127"/>
    </location>
</feature>
<keyword evidence="1" id="KW-0472">Membrane</keyword>
<comment type="caution">
    <text evidence="2">The sequence shown here is derived from an EMBL/GenBank/DDBJ whole genome shotgun (WGS) entry which is preliminary data.</text>
</comment>
<dbReference type="PIRSF" id="PIRSF009141">
    <property type="entry name" value="UCP009141"/>
    <property type="match status" value="1"/>
</dbReference>
<organism evidence="2 3">
    <name type="scientific">Alkanindiges hydrocarboniclasticus</name>
    <dbReference type="NCBI Taxonomy" id="1907941"/>
    <lineage>
        <taxon>Bacteria</taxon>
        <taxon>Pseudomonadati</taxon>
        <taxon>Pseudomonadota</taxon>
        <taxon>Gammaproteobacteria</taxon>
        <taxon>Moraxellales</taxon>
        <taxon>Moraxellaceae</taxon>
        <taxon>Alkanindiges</taxon>
    </lineage>
</organism>
<sequence length="266" mass="30690">MLRTLINGSILSLYAALFGILLLLAFVVTHQMHWPIAGIYRYDALLAYALLIQVFLVYFKLETAREVWVIAIFHAMAMLMELFLTHPKIGSWHYPEQALFRIANVPLFAGFMYSAVGSFLARSLRLYQASFVHLPSLKWLGLLAVLSYANFFTKFFIPDIRNVLFVASVVLFWKTRLLFSIQQKTQQKQQHQLPFLPLLLSLAFIVWLAENIATFANIWRYPSQATQWHMVGWGKLGSWYLLLTLSLVLVLAVMGKRDATGSWRLR</sequence>